<keyword evidence="2" id="KW-0472">Membrane</keyword>
<sequence>MLQTIEANWVAFALALVIGLLVAWWLFGRGSRDNRQRSHKPDVLDEGAAPAARNQALIDAPSAVTAAAFADTGPSVMGGMGEVIAAAAASEVIDAEEEAQPTPPPAAPSPAPAAIPAAGEADDLRRIKGVGPKLVALLQSLGITTYAQVAAWTDADIDRVDAQLGTFAGRIRRDSWVEQAQFLAAGDTAGFEGRFGKL</sequence>
<dbReference type="Proteomes" id="UP001361239">
    <property type="component" value="Unassembled WGS sequence"/>
</dbReference>
<evidence type="ECO:0000313" key="3">
    <source>
        <dbReference type="EMBL" id="MEJ5977542.1"/>
    </source>
</evidence>
<dbReference type="Gene3D" id="1.10.150.20">
    <property type="entry name" value="5' to 3' exonuclease, C-terminal subdomain"/>
    <property type="match status" value="1"/>
</dbReference>
<evidence type="ECO:0000313" key="4">
    <source>
        <dbReference type="Proteomes" id="UP001361239"/>
    </source>
</evidence>
<proteinExistence type="predicted"/>
<keyword evidence="4" id="KW-1185">Reference proteome</keyword>
<gene>
    <name evidence="3" type="ORF">WG901_12905</name>
</gene>
<dbReference type="EMBL" id="JBBHJZ010000002">
    <property type="protein sequence ID" value="MEJ5977542.1"/>
    <property type="molecule type" value="Genomic_DNA"/>
</dbReference>
<dbReference type="RefSeq" id="WP_339587474.1">
    <property type="nucleotide sequence ID" value="NZ_JBBHJZ010000002.1"/>
</dbReference>
<reference evidence="3 4" key="1">
    <citation type="submission" date="2024-03" db="EMBL/GenBank/DDBJ databases">
        <authorList>
            <person name="Jo J.-H."/>
        </authorList>
    </citation>
    <scope>NUCLEOTIDE SEQUENCE [LARGE SCALE GENOMIC DNA]</scope>
    <source>
        <strain evidence="3 4">PS1R-30</strain>
    </source>
</reference>
<protein>
    <recommendedName>
        <fullName evidence="5">Flap endonuclease-1-like 5' DNA nuclease</fullName>
    </recommendedName>
</protein>
<name>A0ABU8RXU0_9SPHN</name>
<evidence type="ECO:0000256" key="2">
    <source>
        <dbReference type="SAM" id="Phobius"/>
    </source>
</evidence>
<feature type="transmembrane region" description="Helical" evidence="2">
    <location>
        <begin position="6"/>
        <end position="27"/>
    </location>
</feature>
<feature type="compositionally biased region" description="Pro residues" evidence="1">
    <location>
        <begin position="101"/>
        <end position="113"/>
    </location>
</feature>
<organism evidence="3 4">
    <name type="scientific">Novosphingobium anseongense</name>
    <dbReference type="NCBI Taxonomy" id="3133436"/>
    <lineage>
        <taxon>Bacteria</taxon>
        <taxon>Pseudomonadati</taxon>
        <taxon>Pseudomonadota</taxon>
        <taxon>Alphaproteobacteria</taxon>
        <taxon>Sphingomonadales</taxon>
        <taxon>Sphingomonadaceae</taxon>
        <taxon>Novosphingobium</taxon>
    </lineage>
</organism>
<evidence type="ECO:0008006" key="5">
    <source>
        <dbReference type="Google" id="ProtNLM"/>
    </source>
</evidence>
<feature type="region of interest" description="Disordered" evidence="1">
    <location>
        <begin position="94"/>
        <end position="116"/>
    </location>
</feature>
<comment type="caution">
    <text evidence="3">The sequence shown here is derived from an EMBL/GenBank/DDBJ whole genome shotgun (WGS) entry which is preliminary data.</text>
</comment>
<keyword evidence="2" id="KW-1133">Transmembrane helix</keyword>
<accession>A0ABU8RXU0</accession>
<evidence type="ECO:0000256" key="1">
    <source>
        <dbReference type="SAM" id="MobiDB-lite"/>
    </source>
</evidence>
<keyword evidence="2" id="KW-0812">Transmembrane</keyword>